<dbReference type="OrthoDB" id="10250354at2759"/>
<name>A0A6G1KJH4_9PLEO</name>
<dbReference type="PROSITE" id="PS50076">
    <property type="entry name" value="DNAJ_2"/>
    <property type="match status" value="1"/>
</dbReference>
<dbReference type="Pfam" id="PF00226">
    <property type="entry name" value="DnaJ"/>
    <property type="match status" value="1"/>
</dbReference>
<dbReference type="SUPFAM" id="SSF46565">
    <property type="entry name" value="Chaperone J-domain"/>
    <property type="match status" value="1"/>
</dbReference>
<dbReference type="PANTHER" id="PTHR24074">
    <property type="entry name" value="CO-CHAPERONE PROTEIN DJLA"/>
    <property type="match status" value="1"/>
</dbReference>
<protein>
    <submittedName>
        <fullName evidence="2">Heat shock protein DnaJ</fullName>
    </submittedName>
</protein>
<dbReference type="EMBL" id="MU005766">
    <property type="protein sequence ID" value="KAF2712551.1"/>
    <property type="molecule type" value="Genomic_DNA"/>
</dbReference>
<evidence type="ECO:0000313" key="3">
    <source>
        <dbReference type="Proteomes" id="UP000799428"/>
    </source>
</evidence>
<dbReference type="InterPro" id="IPR050817">
    <property type="entry name" value="DjlA_DnaK_co-chaperone"/>
</dbReference>
<proteinExistence type="predicted"/>
<reference evidence="2" key="1">
    <citation type="journal article" date="2020" name="Stud. Mycol.">
        <title>101 Dothideomycetes genomes: a test case for predicting lifestyles and emergence of pathogens.</title>
        <authorList>
            <person name="Haridas S."/>
            <person name="Albert R."/>
            <person name="Binder M."/>
            <person name="Bloem J."/>
            <person name="Labutti K."/>
            <person name="Salamov A."/>
            <person name="Andreopoulos B."/>
            <person name="Baker S."/>
            <person name="Barry K."/>
            <person name="Bills G."/>
            <person name="Bluhm B."/>
            <person name="Cannon C."/>
            <person name="Castanera R."/>
            <person name="Culley D."/>
            <person name="Daum C."/>
            <person name="Ezra D."/>
            <person name="Gonzalez J."/>
            <person name="Henrissat B."/>
            <person name="Kuo A."/>
            <person name="Liang C."/>
            <person name="Lipzen A."/>
            <person name="Lutzoni F."/>
            <person name="Magnuson J."/>
            <person name="Mondo S."/>
            <person name="Nolan M."/>
            <person name="Ohm R."/>
            <person name="Pangilinan J."/>
            <person name="Park H.-J."/>
            <person name="Ramirez L."/>
            <person name="Alfaro M."/>
            <person name="Sun H."/>
            <person name="Tritt A."/>
            <person name="Yoshinaga Y."/>
            <person name="Zwiers L.-H."/>
            <person name="Turgeon B."/>
            <person name="Goodwin S."/>
            <person name="Spatafora J."/>
            <person name="Crous P."/>
            <person name="Grigoriev I."/>
        </authorList>
    </citation>
    <scope>NUCLEOTIDE SEQUENCE</scope>
    <source>
        <strain evidence="2">CBS 279.74</strain>
    </source>
</reference>
<dbReference type="PRINTS" id="PR00625">
    <property type="entry name" value="JDOMAIN"/>
</dbReference>
<evidence type="ECO:0000313" key="2">
    <source>
        <dbReference type="EMBL" id="KAF2712551.1"/>
    </source>
</evidence>
<gene>
    <name evidence="2" type="ORF">K504DRAFT_371815</name>
</gene>
<evidence type="ECO:0000259" key="1">
    <source>
        <dbReference type="PROSITE" id="PS50076"/>
    </source>
</evidence>
<feature type="domain" description="J" evidence="1">
    <location>
        <begin position="1"/>
        <end position="66"/>
    </location>
</feature>
<feature type="non-terminal residue" evidence="2">
    <location>
        <position position="1"/>
    </location>
</feature>
<organism evidence="2 3">
    <name type="scientific">Pleomassaria siparia CBS 279.74</name>
    <dbReference type="NCBI Taxonomy" id="1314801"/>
    <lineage>
        <taxon>Eukaryota</taxon>
        <taxon>Fungi</taxon>
        <taxon>Dikarya</taxon>
        <taxon>Ascomycota</taxon>
        <taxon>Pezizomycotina</taxon>
        <taxon>Dothideomycetes</taxon>
        <taxon>Pleosporomycetidae</taxon>
        <taxon>Pleosporales</taxon>
        <taxon>Pleomassariaceae</taxon>
        <taxon>Pleomassaria</taxon>
    </lineage>
</organism>
<sequence length="68" mass="7783">YKVLGVSRTASSGELKKAYHRLSLENHPDRVPAAEKAKATERMSSINQAYHVLKDHNRREQYNMTGEL</sequence>
<dbReference type="InterPro" id="IPR036869">
    <property type="entry name" value="J_dom_sf"/>
</dbReference>
<dbReference type="CDD" id="cd06257">
    <property type="entry name" value="DnaJ"/>
    <property type="match status" value="1"/>
</dbReference>
<dbReference type="SMART" id="SM00271">
    <property type="entry name" value="DnaJ"/>
    <property type="match status" value="1"/>
</dbReference>
<dbReference type="Gene3D" id="1.10.287.110">
    <property type="entry name" value="DnaJ domain"/>
    <property type="match status" value="1"/>
</dbReference>
<keyword evidence="3" id="KW-1185">Reference proteome</keyword>
<dbReference type="Proteomes" id="UP000799428">
    <property type="component" value="Unassembled WGS sequence"/>
</dbReference>
<accession>A0A6G1KJH4</accession>
<dbReference type="AlphaFoldDB" id="A0A6G1KJH4"/>
<keyword evidence="2" id="KW-0346">Stress response</keyword>
<dbReference type="InterPro" id="IPR001623">
    <property type="entry name" value="DnaJ_domain"/>
</dbReference>